<organism evidence="2 3">
    <name type="scientific">Pontibacter chinhatensis</name>
    <dbReference type="NCBI Taxonomy" id="1436961"/>
    <lineage>
        <taxon>Bacteria</taxon>
        <taxon>Pseudomonadati</taxon>
        <taxon>Bacteroidota</taxon>
        <taxon>Cytophagia</taxon>
        <taxon>Cytophagales</taxon>
        <taxon>Hymenobacteraceae</taxon>
        <taxon>Pontibacter</taxon>
    </lineage>
</organism>
<dbReference type="EMBL" id="FOOT01000001">
    <property type="protein sequence ID" value="SFF89380.1"/>
    <property type="molecule type" value="Genomic_DNA"/>
</dbReference>
<dbReference type="Proteomes" id="UP000198724">
    <property type="component" value="Unassembled WGS sequence"/>
</dbReference>
<evidence type="ECO:0000256" key="1">
    <source>
        <dbReference type="SAM" id="Phobius"/>
    </source>
</evidence>
<gene>
    <name evidence="2" type="ORF">SAMN05421739_101277</name>
</gene>
<evidence type="ECO:0000313" key="3">
    <source>
        <dbReference type="Proteomes" id="UP000198724"/>
    </source>
</evidence>
<keyword evidence="1" id="KW-0812">Transmembrane</keyword>
<evidence type="ECO:0000313" key="2">
    <source>
        <dbReference type="EMBL" id="SFF89380.1"/>
    </source>
</evidence>
<proteinExistence type="predicted"/>
<dbReference type="AlphaFoldDB" id="A0A1I2MEM2"/>
<accession>A0A1I2MEM2</accession>
<feature type="transmembrane region" description="Helical" evidence="1">
    <location>
        <begin position="116"/>
        <end position="135"/>
    </location>
</feature>
<feature type="transmembrane region" description="Helical" evidence="1">
    <location>
        <begin position="54"/>
        <end position="73"/>
    </location>
</feature>
<name>A0A1I2MEM2_9BACT</name>
<keyword evidence="3" id="KW-1185">Reference proteome</keyword>
<keyword evidence="1" id="KW-1133">Transmembrane helix</keyword>
<sequence length="146" mass="15673">MTVKLYSGLPQVQIPTVVIPNQAKSNPNLVTCVPLGLSVGGAHLYFLGMKNLSIRVIIGILFSVVGLVSLFFSSDALMAAIWLSFGNGLILSDLRLTGVDEQGNQFVKPIPRVRTYVAIMLIVFAVLLLLLQIFMDTQQVGGGAAQ</sequence>
<keyword evidence="1" id="KW-0472">Membrane</keyword>
<protein>
    <submittedName>
        <fullName evidence="2">Uncharacterized protein</fullName>
    </submittedName>
</protein>
<reference evidence="3" key="1">
    <citation type="submission" date="2016-10" db="EMBL/GenBank/DDBJ databases">
        <authorList>
            <person name="Varghese N."/>
            <person name="Submissions S."/>
        </authorList>
    </citation>
    <scope>NUCLEOTIDE SEQUENCE [LARGE SCALE GENOMIC DNA]</scope>
    <source>
        <strain evidence="3">LP51</strain>
    </source>
</reference>